<evidence type="ECO:0008006" key="5">
    <source>
        <dbReference type="Google" id="ProtNLM"/>
    </source>
</evidence>
<dbReference type="Proteomes" id="UP000607311">
    <property type="component" value="Unassembled WGS sequence"/>
</dbReference>
<feature type="transmembrane region" description="Helical" evidence="2">
    <location>
        <begin position="307"/>
        <end position="329"/>
    </location>
</feature>
<feature type="transmembrane region" description="Helical" evidence="2">
    <location>
        <begin position="127"/>
        <end position="149"/>
    </location>
</feature>
<reference evidence="3" key="1">
    <citation type="submission" date="2021-01" db="EMBL/GenBank/DDBJ databases">
        <title>Whole genome shotgun sequence of Verrucosispora sediminis NBRC 107745.</title>
        <authorList>
            <person name="Komaki H."/>
            <person name="Tamura T."/>
        </authorList>
    </citation>
    <scope>NUCLEOTIDE SEQUENCE</scope>
    <source>
        <strain evidence="3">NBRC 107745</strain>
    </source>
</reference>
<feature type="region of interest" description="Disordered" evidence="1">
    <location>
        <begin position="21"/>
        <end position="42"/>
    </location>
</feature>
<name>A0A9W5XN10_9ACTN</name>
<feature type="transmembrane region" description="Helical" evidence="2">
    <location>
        <begin position="183"/>
        <end position="203"/>
    </location>
</feature>
<gene>
    <name evidence="3" type="ORF">Vse01_47610</name>
</gene>
<feature type="region of interest" description="Disordered" evidence="1">
    <location>
        <begin position="214"/>
        <end position="259"/>
    </location>
</feature>
<dbReference type="InterPro" id="IPR029058">
    <property type="entry name" value="AB_hydrolase_fold"/>
</dbReference>
<feature type="transmembrane region" description="Helical" evidence="2">
    <location>
        <begin position="499"/>
        <end position="523"/>
    </location>
</feature>
<evidence type="ECO:0000256" key="2">
    <source>
        <dbReference type="SAM" id="Phobius"/>
    </source>
</evidence>
<dbReference type="AlphaFoldDB" id="A0A9W5XN10"/>
<feature type="compositionally biased region" description="Pro residues" evidence="1">
    <location>
        <begin position="240"/>
        <end position="255"/>
    </location>
</feature>
<dbReference type="SUPFAM" id="SSF53474">
    <property type="entry name" value="alpha/beta-Hydrolases"/>
    <property type="match status" value="1"/>
</dbReference>
<accession>A0A9W5XN10</accession>
<dbReference type="EMBL" id="BOPD01000033">
    <property type="protein sequence ID" value="GIJ35613.1"/>
    <property type="molecule type" value="Genomic_DNA"/>
</dbReference>
<feature type="transmembrane region" description="Helical" evidence="2">
    <location>
        <begin position="273"/>
        <end position="295"/>
    </location>
</feature>
<organism evidence="3 4">
    <name type="scientific">Micromonospora sediminimaris</name>
    <dbReference type="NCBI Taxonomy" id="547162"/>
    <lineage>
        <taxon>Bacteria</taxon>
        <taxon>Bacillati</taxon>
        <taxon>Actinomycetota</taxon>
        <taxon>Actinomycetes</taxon>
        <taxon>Micromonosporales</taxon>
        <taxon>Micromonosporaceae</taxon>
        <taxon>Micromonospora</taxon>
    </lineage>
</organism>
<evidence type="ECO:0000313" key="4">
    <source>
        <dbReference type="Proteomes" id="UP000607311"/>
    </source>
</evidence>
<comment type="caution">
    <text evidence="3">The sequence shown here is derived from an EMBL/GenBank/DDBJ whole genome shotgun (WGS) entry which is preliminary data.</text>
</comment>
<keyword evidence="2" id="KW-1133">Transmembrane helix</keyword>
<feature type="transmembrane region" description="Helical" evidence="2">
    <location>
        <begin position="658"/>
        <end position="678"/>
    </location>
</feature>
<feature type="transmembrane region" description="Helical" evidence="2">
    <location>
        <begin position="401"/>
        <end position="420"/>
    </location>
</feature>
<feature type="transmembrane region" description="Helical" evidence="2">
    <location>
        <begin position="458"/>
        <end position="478"/>
    </location>
</feature>
<evidence type="ECO:0000313" key="3">
    <source>
        <dbReference type="EMBL" id="GIJ35613.1"/>
    </source>
</evidence>
<feature type="transmembrane region" description="Helical" evidence="2">
    <location>
        <begin position="543"/>
        <end position="569"/>
    </location>
</feature>
<sequence>MRHREARMGGRILELRVHGVSNTPPAETLGLTAEPGGESPQPRLVAGGPVTGFYRSAAAAPLDPIVVEAYSWGQLTSGARTARDVERALWTLLLPFTLANVALHARPGIPADPTTERLASRSGMTAWLIRLFCLSLTGTPVLAMTGVGVDLIGWQCVDEGCLSRIPGPWEFLAGSWWQQGGRALAVGLTVPLAMIGVLGLVTWRTYQYEAVMPADPTTNPAGRRTPPPADVDVAVGQPAQEPPPVPEPPPGPPTNPLQDPTFWWGEGQLRRAAVLHLCTGTVVAAAVPLGTVTVLDPPHGARAVLTWTAVAAFIAVLTVTLVAIGRPFLTRRDGATPLGRWSIAVILLTGLGLAGTFAVLLLPDGTAGSALAELRPTAGCDLDPTQPGCRTDRSLPGFDRVIAWLGTGQLLLLIAIGATARSGRRGGATTAAIALLIALGAAWCHGWLPAAPPAPVKLWQFALPLLTLATVGLLLPRIRPTTVKQPLEPHTDLAWRGRAPAVIAGFGWLLSLAYSAGVLYWVANRLNGGDTSAGRSVVVTPAPVAWAGLTFAAALLILALVAVRAVVLFRRLRRREYARLSARGGRLSAHDLRRARDVSTHQALHRLVGEHALRLIGWYAGAMAVVAVLSCVAVLSAARPQNVTTGGTTVVIKAVGDVGDALLGLLPVAVAAVGLLVYRKNAIRRSVGVVWDVGTFWPRAAHPLAPPSYAERAVPELLTRTAGLIALAEHDPRRVDGIILSGHSQGTVICTAVILQMPNRWRRRIWFFSYGCQLTRLYGRIFPAYFGSDRLPVLAEALTRPGGGTRWTNFWRDTDPLGWPVTAGERDIAVTDPEALHPSDGEVADPPIRSHSGYPEAAEFQRERSRVAWLLRRAVPSPRRGLG</sequence>
<feature type="transmembrane region" description="Helical" evidence="2">
    <location>
        <begin position="616"/>
        <end position="638"/>
    </location>
</feature>
<feature type="region of interest" description="Disordered" evidence="1">
    <location>
        <begin position="835"/>
        <end position="857"/>
    </location>
</feature>
<protein>
    <recommendedName>
        <fullName evidence="5">Integral membrane protein</fullName>
    </recommendedName>
</protein>
<keyword evidence="4" id="KW-1185">Reference proteome</keyword>
<evidence type="ECO:0000256" key="1">
    <source>
        <dbReference type="SAM" id="MobiDB-lite"/>
    </source>
</evidence>
<feature type="transmembrane region" description="Helical" evidence="2">
    <location>
        <begin position="341"/>
        <end position="362"/>
    </location>
</feature>
<keyword evidence="2" id="KW-0812">Transmembrane</keyword>
<feature type="transmembrane region" description="Helical" evidence="2">
    <location>
        <begin position="432"/>
        <end position="452"/>
    </location>
</feature>
<keyword evidence="2" id="KW-0472">Membrane</keyword>
<proteinExistence type="predicted"/>